<evidence type="ECO:0000313" key="2">
    <source>
        <dbReference type="Proteomes" id="UP000228740"/>
    </source>
</evidence>
<protein>
    <submittedName>
        <fullName evidence="1">Uncharacterized protein</fullName>
    </submittedName>
</protein>
<proteinExistence type="predicted"/>
<sequence>MSQPFLYNYIILMSVIRSHSKDFSKPSLFLDIPFSSLVPCGVLLKISEIIL</sequence>
<name>A0A2M9BXQ4_9FLAO</name>
<evidence type="ECO:0000313" key="1">
    <source>
        <dbReference type="EMBL" id="PJJ62863.1"/>
    </source>
</evidence>
<dbReference type="AlphaFoldDB" id="A0A2M9BXQ4"/>
<dbReference type="EMBL" id="PGFD01000003">
    <property type="protein sequence ID" value="PJJ62863.1"/>
    <property type="molecule type" value="Genomic_DNA"/>
</dbReference>
<reference evidence="1 2" key="1">
    <citation type="submission" date="2017-11" db="EMBL/GenBank/DDBJ databases">
        <title>Genomic Encyclopedia of Archaeal and Bacterial Type Strains, Phase II (KMG-II): From Individual Species to Whole Genera.</title>
        <authorList>
            <person name="Goeker M."/>
        </authorList>
    </citation>
    <scope>NUCLEOTIDE SEQUENCE [LARGE SCALE GENOMIC DNA]</scope>
    <source>
        <strain evidence="1 2">DSM 27617</strain>
    </source>
</reference>
<accession>A0A2M9BXQ4</accession>
<dbReference type="Proteomes" id="UP000228740">
    <property type="component" value="Unassembled WGS sequence"/>
</dbReference>
<keyword evidence="2" id="KW-1185">Reference proteome</keyword>
<organism evidence="1 2">
    <name type="scientific">Chryseobacterium geocarposphaerae</name>
    <dbReference type="NCBI Taxonomy" id="1416776"/>
    <lineage>
        <taxon>Bacteria</taxon>
        <taxon>Pseudomonadati</taxon>
        <taxon>Bacteroidota</taxon>
        <taxon>Flavobacteriia</taxon>
        <taxon>Flavobacteriales</taxon>
        <taxon>Weeksellaceae</taxon>
        <taxon>Chryseobacterium group</taxon>
        <taxon>Chryseobacterium</taxon>
    </lineage>
</organism>
<comment type="caution">
    <text evidence="1">The sequence shown here is derived from an EMBL/GenBank/DDBJ whole genome shotgun (WGS) entry which is preliminary data.</text>
</comment>
<gene>
    <name evidence="1" type="ORF">CLV73_3368</name>
</gene>